<gene>
    <name evidence="1" type="ORF">Pdw03_2363</name>
</gene>
<evidence type="ECO:0000313" key="1">
    <source>
        <dbReference type="EMBL" id="QQK39509.1"/>
    </source>
</evidence>
<dbReference type="GeneID" id="26230260"/>
<dbReference type="VEuPathDB" id="FungiDB:PDIP_19370"/>
<dbReference type="RefSeq" id="XP_065955568.1">
    <property type="nucleotide sequence ID" value="XM_066100168.1"/>
</dbReference>
<reference evidence="1 2" key="1">
    <citation type="submission" date="2020-08" db="EMBL/GenBank/DDBJ databases">
        <title>The completed genome sequence of the pathogenic ascomycete fungus Penicillium digitatum.</title>
        <authorList>
            <person name="Wang M."/>
        </authorList>
    </citation>
    <scope>NUCLEOTIDE SEQUENCE [LARGE SCALE GENOMIC DNA]</scope>
    <source>
        <strain evidence="1 2">PdW03</strain>
    </source>
</reference>
<name>A0A7T6XE79_PENDI</name>
<protein>
    <submittedName>
        <fullName evidence="1">Dehydrogenase, E1 component</fullName>
    </submittedName>
</protein>
<dbReference type="Proteomes" id="UP000595662">
    <property type="component" value="Chromosome 1"/>
</dbReference>
<proteinExistence type="predicted"/>
<accession>A0A7T6XE79</accession>
<dbReference type="AlphaFoldDB" id="A0A7T6XE79"/>
<organism evidence="1 2">
    <name type="scientific">Penicillium digitatum</name>
    <name type="common">Green mold</name>
    <dbReference type="NCBI Taxonomy" id="36651"/>
    <lineage>
        <taxon>Eukaryota</taxon>
        <taxon>Fungi</taxon>
        <taxon>Dikarya</taxon>
        <taxon>Ascomycota</taxon>
        <taxon>Pezizomycotina</taxon>
        <taxon>Eurotiomycetes</taxon>
        <taxon>Eurotiomycetidae</taxon>
        <taxon>Eurotiales</taxon>
        <taxon>Aspergillaceae</taxon>
        <taxon>Penicillium</taxon>
    </lineage>
</organism>
<dbReference type="EMBL" id="CP060774">
    <property type="protein sequence ID" value="QQK39509.1"/>
    <property type="molecule type" value="Genomic_DNA"/>
</dbReference>
<sequence length="299" mass="33751">MIDLERAIQHGLPDIEGLPPSVKVYHYNGMDDFYRIIALEIDRLHACSGAPKTKEQTSASCEGRKENSNPLPLIDGTLRTFTGGILLGDCCRPNFPGDSRNSHNKDESEDLIFIIHPTTFQKDFMESDPPMLGPAHEHATQAFHSMLMQAIEPTGLHQKIQHWGKTTMLALDGTRKEADGGWSLLRHSRGVPKRPTVVLEVANSETYAKLQRDAQYWLDPARQEANVAIGVNLNTQKPEIIIDQWHWSSGLSQPILQTHLTLRETSNAQENRERDIVIATQELVDFATQVWEVQFDQDQ</sequence>
<evidence type="ECO:0000313" key="2">
    <source>
        <dbReference type="Proteomes" id="UP000595662"/>
    </source>
</evidence>